<dbReference type="AlphaFoldDB" id="A0A6J7LMK9"/>
<protein>
    <submittedName>
        <fullName evidence="1">Unannotated protein</fullName>
    </submittedName>
</protein>
<organism evidence="1">
    <name type="scientific">freshwater metagenome</name>
    <dbReference type="NCBI Taxonomy" id="449393"/>
    <lineage>
        <taxon>unclassified sequences</taxon>
        <taxon>metagenomes</taxon>
        <taxon>ecological metagenomes</taxon>
    </lineage>
</organism>
<sequence>MWAKLRETVAGFTEQMGIEIPGLDAGADALAGLADSAETLVSDVVPEGVATAVTDVAGGSGV</sequence>
<accession>A0A6J7LMK9</accession>
<dbReference type="EMBL" id="CAFBNE010000174">
    <property type="protein sequence ID" value="CAB4969468.1"/>
    <property type="molecule type" value="Genomic_DNA"/>
</dbReference>
<name>A0A6J7LMK9_9ZZZZ</name>
<reference evidence="1" key="1">
    <citation type="submission" date="2020-05" db="EMBL/GenBank/DDBJ databases">
        <authorList>
            <person name="Chiriac C."/>
            <person name="Salcher M."/>
            <person name="Ghai R."/>
            <person name="Kavagutti S V."/>
        </authorList>
    </citation>
    <scope>NUCLEOTIDE SEQUENCE</scope>
</reference>
<gene>
    <name evidence="1" type="ORF">UFOPK3772_03228</name>
</gene>
<evidence type="ECO:0000313" key="1">
    <source>
        <dbReference type="EMBL" id="CAB4969468.1"/>
    </source>
</evidence>
<proteinExistence type="predicted"/>